<evidence type="ECO:0000313" key="5">
    <source>
        <dbReference type="EMBL" id="KAK8852485.1"/>
    </source>
</evidence>
<dbReference type="InterPro" id="IPR053139">
    <property type="entry name" value="Surface_bspA-like"/>
</dbReference>
<gene>
    <name evidence="5" type="ORF">M9Y10_017461</name>
</gene>
<keyword evidence="2" id="KW-1133">Transmembrane helix</keyword>
<dbReference type="EMBL" id="JAPFFF010000023">
    <property type="protein sequence ID" value="KAK8852485.1"/>
    <property type="molecule type" value="Genomic_DNA"/>
</dbReference>
<dbReference type="SMART" id="SM00181">
    <property type="entry name" value="EGF"/>
    <property type="match status" value="6"/>
</dbReference>
<comment type="caution">
    <text evidence="5">The sequence shown here is derived from an EMBL/GenBank/DDBJ whole genome shotgun (WGS) entry which is preliminary data.</text>
</comment>
<feature type="domain" description="EGF-like" evidence="4">
    <location>
        <begin position="777"/>
        <end position="811"/>
    </location>
</feature>
<dbReference type="SUPFAM" id="SSF57184">
    <property type="entry name" value="Growth factor receptor domain"/>
    <property type="match status" value="3"/>
</dbReference>
<evidence type="ECO:0000256" key="3">
    <source>
        <dbReference type="SAM" id="SignalP"/>
    </source>
</evidence>
<accession>A0ABR2HTN5</accession>
<dbReference type="InterPro" id="IPR032675">
    <property type="entry name" value="LRR_dom_sf"/>
</dbReference>
<dbReference type="InterPro" id="IPR009030">
    <property type="entry name" value="Growth_fac_rcpt_cys_sf"/>
</dbReference>
<sequence>MATINGNISFFFFLISFILCNDLPACDATIIIPDNITTILPSQYANCHVQTLTLPEGLTEIQNSSFRNCTQLTELNIPSSVKNIGDFAFEKCTSLSSLTFGGSVQSIGNYAFSYCSSITSISFGNQPLNISDYAFYGCTGITNELVIPTNVNFVGKYAFSETSIPSFQYDNLVTVPEGLFCNCSHLTGTLDLSKAVEIGQFAFENCGFQEIVFGSTLETIGAHAFYHSSIENLSLPSNLQTIGDYAFAYSSKLVNITTFPNSMTELGKFAFSGCSILESLSSFPTNLITISEGTFKDCEKLTSEFTFPSDLTEIGPEAFYGCRMINIKELVIPETVTNIGAFAFYGCSKIERIQFNSKLDTISDSCFRDCENLESVDIPYNIQVVGSSAFYNSGLTTVTFNEGLRKIGENSFRLCHLNGTISFPDSLTEISSSAFKDQEMEGITFGSNLETLGDSVFEGCTKITSVVLPNALISIGTGAFCKCTSLKSVILGDGIKTVPTNCFCNCTSLTETVDLSKGVSMISSGAFQNCPFNYVNLGNQITTIGEFAFNNCSNLCEVRIPDSVEVIQQYAFCSCENLSLLTLGEKVVEIGDYAFQHCPKLSGQLVIPASVIYIGKEAFIHSNYTEFNFSGIIEPVCFDNSISDKNDAIVYVTADYMNTSFCSVSVKAPDEPISSSLEEESSSVIDEQISSDIVEPTPTSTSTPTSIITPPSTFTPTSIITQPSTFTPTSIVTQPSTFTPTSIVTPASTATPTSIVTPPSTFTPTSIITPTMAPQLTCIDIVPNCTQCNDTNPTVCIGCKLGYTLVNGYCYKDSCSPYVLHCKRCSESDSECTECEEGYGLRAGSCTKCGTDLFEDGFSPCKLDCSFIPHCTDCAQENNQFYCYSCEDKYQLSDDFTMCVEMPIDSNGCIKIPGCLKCDPDDPFTCKECSTEQHFVLNDDGECDCSDGYNLYEDQCYANTSFICNSDVLNCTTCIENSICIYCDYGFGLVDGSCVKCEEGKYVSSDEPCLPNCDSILNCTECELGEDQQLICRECDDGYIVSTDGKTCYEIEGVNCTNVEGCSLCLKADPSICIECDEENHFVFSSFIPGRCVCEEEYDFFNGQCLPPISPVTPAPTPEAEEISDSQISETIANGKNTTTIKEDAVNPDTIYKYQIKESVDVFEIPEKVKQIQLSFPLRGDKELTINCSSETEVFIDIINKANLVIPPNNDNISITGDGNLSLKASEASDEIRIKKLIPQGDDGIFLNSQESDIVIDQVQVFGSTKINGQEGGKTTRIENLFVESGSEFTPTNLIVSAVKIGLNSVLRLNSQTVGTNRTQITVFYNRTQYTNRHFPIEISEVLPDFSNARIIVDQMNDGAFIQEVEERIPIASFDQIDSENAEKACNDLRGKYESRTGFNKAVCEENGNTTVNMFAVKDTSKPKSKKLSTGAIVGIAVACVVVVILMVLLIVFLARKKNDESLSDYEGPISEDSVGL</sequence>
<protein>
    <recommendedName>
        <fullName evidence="4">EGF-like domain-containing protein</fullName>
    </recommendedName>
</protein>
<feature type="signal peptide" evidence="3">
    <location>
        <begin position="1"/>
        <end position="28"/>
    </location>
</feature>
<feature type="domain" description="EGF-like" evidence="4">
    <location>
        <begin position="917"/>
        <end position="957"/>
    </location>
</feature>
<organism evidence="5 6">
    <name type="scientific">Tritrichomonas musculus</name>
    <dbReference type="NCBI Taxonomy" id="1915356"/>
    <lineage>
        <taxon>Eukaryota</taxon>
        <taxon>Metamonada</taxon>
        <taxon>Parabasalia</taxon>
        <taxon>Tritrichomonadida</taxon>
        <taxon>Tritrichomonadidae</taxon>
        <taxon>Tritrichomonas</taxon>
    </lineage>
</organism>
<dbReference type="Gene3D" id="3.80.10.10">
    <property type="entry name" value="Ribonuclease Inhibitor"/>
    <property type="match status" value="4"/>
</dbReference>
<proteinExistence type="predicted"/>
<keyword evidence="2" id="KW-0472">Membrane</keyword>
<feature type="domain" description="EGF-like" evidence="4">
    <location>
        <begin position="963"/>
        <end position="995"/>
    </location>
</feature>
<keyword evidence="6" id="KW-1185">Reference proteome</keyword>
<dbReference type="PANTHER" id="PTHR45661:SF3">
    <property type="entry name" value="IG-LIKE DOMAIN-CONTAINING PROTEIN"/>
    <property type="match status" value="1"/>
</dbReference>
<feature type="compositionally biased region" description="Low complexity" evidence="1">
    <location>
        <begin position="696"/>
        <end position="714"/>
    </location>
</feature>
<feature type="domain" description="EGF-like" evidence="4">
    <location>
        <begin position="864"/>
        <end position="900"/>
    </location>
</feature>
<feature type="domain" description="EGF-like" evidence="4">
    <location>
        <begin position="814"/>
        <end position="847"/>
    </location>
</feature>
<keyword evidence="2" id="KW-0812">Transmembrane</keyword>
<reference evidence="5 6" key="1">
    <citation type="submission" date="2024-04" db="EMBL/GenBank/DDBJ databases">
        <title>Tritrichomonas musculus Genome.</title>
        <authorList>
            <person name="Alves-Ferreira E."/>
            <person name="Grigg M."/>
            <person name="Lorenzi H."/>
            <person name="Galac M."/>
        </authorList>
    </citation>
    <scope>NUCLEOTIDE SEQUENCE [LARGE SCALE GENOMIC DNA]</scope>
    <source>
        <strain evidence="5 6">EAF2021</strain>
    </source>
</reference>
<feature type="region of interest" description="Disordered" evidence="1">
    <location>
        <begin position="694"/>
        <end position="714"/>
    </location>
</feature>
<dbReference type="SUPFAM" id="SSF52058">
    <property type="entry name" value="L domain-like"/>
    <property type="match status" value="2"/>
</dbReference>
<feature type="transmembrane region" description="Helical" evidence="2">
    <location>
        <begin position="1432"/>
        <end position="1455"/>
    </location>
</feature>
<feature type="domain" description="EGF-like" evidence="4">
    <location>
        <begin position="1008"/>
        <end position="1049"/>
    </location>
</feature>
<dbReference type="Pfam" id="PF13306">
    <property type="entry name" value="LRR_5"/>
    <property type="match status" value="3"/>
</dbReference>
<evidence type="ECO:0000256" key="1">
    <source>
        <dbReference type="SAM" id="MobiDB-lite"/>
    </source>
</evidence>
<feature type="chain" id="PRO_5045201281" description="EGF-like domain-containing protein" evidence="3">
    <location>
        <begin position="29"/>
        <end position="1477"/>
    </location>
</feature>
<dbReference type="InterPro" id="IPR000742">
    <property type="entry name" value="EGF"/>
</dbReference>
<keyword evidence="3" id="KW-0732">Signal</keyword>
<dbReference type="Proteomes" id="UP001470230">
    <property type="component" value="Unassembled WGS sequence"/>
</dbReference>
<name>A0ABR2HTN5_9EUKA</name>
<dbReference type="PANTHER" id="PTHR45661">
    <property type="entry name" value="SURFACE ANTIGEN"/>
    <property type="match status" value="1"/>
</dbReference>
<evidence type="ECO:0000256" key="2">
    <source>
        <dbReference type="SAM" id="Phobius"/>
    </source>
</evidence>
<evidence type="ECO:0000259" key="4">
    <source>
        <dbReference type="SMART" id="SM00181"/>
    </source>
</evidence>
<dbReference type="InterPro" id="IPR026906">
    <property type="entry name" value="LRR_5"/>
</dbReference>
<evidence type="ECO:0000313" key="6">
    <source>
        <dbReference type="Proteomes" id="UP001470230"/>
    </source>
</evidence>